<dbReference type="GO" id="GO:0046872">
    <property type="term" value="F:metal ion binding"/>
    <property type="evidence" value="ECO:0007669"/>
    <property type="project" value="UniProtKB-KW"/>
</dbReference>
<dbReference type="GO" id="GO:0016787">
    <property type="term" value="F:hydrolase activity"/>
    <property type="evidence" value="ECO:0007669"/>
    <property type="project" value="UniProtKB-KW"/>
</dbReference>
<keyword evidence="2" id="KW-0479">Metal-binding</keyword>
<dbReference type="Proteomes" id="UP000092093">
    <property type="component" value="Unassembled WGS sequence"/>
</dbReference>
<dbReference type="Pfam" id="PF00884">
    <property type="entry name" value="Sulfatase"/>
    <property type="match status" value="1"/>
</dbReference>
<dbReference type="CDD" id="cd16025">
    <property type="entry name" value="PAS_like"/>
    <property type="match status" value="1"/>
</dbReference>
<dbReference type="InterPro" id="IPR000917">
    <property type="entry name" value="Sulfatase_N"/>
</dbReference>
<dbReference type="PROSITE" id="PS00523">
    <property type="entry name" value="SULFATASE_1"/>
    <property type="match status" value="1"/>
</dbReference>
<protein>
    <submittedName>
        <fullName evidence="7">Arylsulfatase</fullName>
    </submittedName>
</protein>
<dbReference type="InterPro" id="IPR024607">
    <property type="entry name" value="Sulfatase_CS"/>
</dbReference>
<organism evidence="7 8">
    <name type="scientific">Aphanizomenon flos-aquae WA102</name>
    <dbReference type="NCBI Taxonomy" id="1710896"/>
    <lineage>
        <taxon>Bacteria</taxon>
        <taxon>Bacillati</taxon>
        <taxon>Cyanobacteriota</taxon>
        <taxon>Cyanophyceae</taxon>
        <taxon>Nostocales</taxon>
        <taxon>Aphanizomenonaceae</taxon>
        <taxon>Aphanizomenon</taxon>
    </lineage>
</organism>
<keyword evidence="4" id="KW-0106">Calcium</keyword>
<evidence type="ECO:0000256" key="2">
    <source>
        <dbReference type="ARBA" id="ARBA00022723"/>
    </source>
</evidence>
<dbReference type="AlphaFoldDB" id="A0A1B7X1F3"/>
<evidence type="ECO:0000256" key="1">
    <source>
        <dbReference type="ARBA" id="ARBA00008779"/>
    </source>
</evidence>
<dbReference type="EMBL" id="LJOW01000065">
    <property type="protein sequence ID" value="OBQ43197.1"/>
    <property type="molecule type" value="Genomic_DNA"/>
</dbReference>
<dbReference type="PATRIC" id="fig|1710896.3.peg.1778"/>
<dbReference type="InterPro" id="IPR017850">
    <property type="entry name" value="Alkaline_phosphatase_core_sf"/>
</dbReference>
<reference evidence="7 8" key="1">
    <citation type="submission" date="2015-09" db="EMBL/GenBank/DDBJ databases">
        <title>Aphanizomenon flos-aquae WA102.</title>
        <authorList>
            <person name="Driscoll C."/>
        </authorList>
    </citation>
    <scope>NUCLEOTIDE SEQUENCE [LARGE SCALE GENOMIC DNA]</scope>
    <source>
        <strain evidence="7">WA102</strain>
    </source>
</reference>
<gene>
    <name evidence="7" type="ORF">AN484_13660</name>
</gene>
<accession>A0A1B7X1F3</accession>
<evidence type="ECO:0000313" key="7">
    <source>
        <dbReference type="EMBL" id="OBQ43197.1"/>
    </source>
</evidence>
<evidence type="ECO:0000256" key="3">
    <source>
        <dbReference type="ARBA" id="ARBA00022801"/>
    </source>
</evidence>
<evidence type="ECO:0000256" key="4">
    <source>
        <dbReference type="ARBA" id="ARBA00022837"/>
    </source>
</evidence>
<dbReference type="PANTHER" id="PTHR42693:SF43">
    <property type="entry name" value="BLL2667 PROTEIN"/>
    <property type="match status" value="1"/>
</dbReference>
<evidence type="ECO:0000259" key="6">
    <source>
        <dbReference type="Pfam" id="PF00884"/>
    </source>
</evidence>
<comment type="similarity">
    <text evidence="1">Belongs to the sulfatase family.</text>
</comment>
<dbReference type="PANTHER" id="PTHR42693">
    <property type="entry name" value="ARYLSULFATASE FAMILY MEMBER"/>
    <property type="match status" value="1"/>
</dbReference>
<sequence>MASNDGTNKPSRDVLPIPDITPPGLTTFDAKDPDTKYPPIVPLRPPEGAPNVLIVLLDDVGFGASSAFGGPINTPTAERLAANGLLYNRFHTTALCAPTRAALLAGRNHHSIGFGAITEMATSAPGNNCLRPNTAAPLAEILKLNGYSTAQFGKCHEVPVWETSPMGPFTSWPSGGAGFEYFYGFIGGETNQYYPGIYEGTIPVEPEKTPEEGYHFTTDMTEKAMKWVKQQKSLMPDKPFFMYFAPGACHAPHHVPLDWADRYKEQFNKGWEEIREATFKKQKELGIIPNDALLSAPPGGEYGEDDNQIPSWDSFCPKMQEVLARQMEVYAGYLEHTDHHVGLLVDALAELKVLDNTLIYYIIGDNGASAEGSKQGTFNEMITLTGYNLEDEEYLIGKKDDLGTEDAYNHYAVSWAHAMNTPYQWTKQVASHFGGTRNACIVHWPERIAKNRLKIIAYDANAIEGRIRSQFHHVIDVAPTVLEVANLPQPTFVHGVMQKPMEGVSMADSFKNVTEVQDQKIWLKGTHQTQYFEMVGNRGIYHKGWTAVTQHRLPWQTGEAKIPAFDDDVWELYKISDEYDHEHQDLYHQLRILGDDRNPQQEKWFQQVRWMKKTPVDWTQSKNLVDNVQNSPASEKLQELQRQWLIEAVKYNVVPLDDRFATRGNAEIAGRPQLVTGNSQILYGGMGRLTESSIIEYKNKSFTIVAKLDLSQLKKEEKEEEEEKAEGVIIAVGGRFGGWTLYAKNGKLKYCYNFFGLEKYDVECDSELSADTPYVQMKFHYDVAGTYSYDDDNNLLYGFADGSGLGNGALVTLSVEKEEPKNPCSGLEKPLDSKPNIHQTEYGIFSADECCDVGFESGSPVTDYGFSNGNKFNGEVNWVKIEIPDNSRKNSIPHELRARIAMGIQ</sequence>
<evidence type="ECO:0000256" key="5">
    <source>
        <dbReference type="SAM" id="MobiDB-lite"/>
    </source>
</evidence>
<feature type="region of interest" description="Disordered" evidence="5">
    <location>
        <begin position="1"/>
        <end position="33"/>
    </location>
</feature>
<comment type="caution">
    <text evidence="7">The sequence shown here is derived from an EMBL/GenBank/DDBJ whole genome shotgun (WGS) entry which is preliminary data.</text>
</comment>
<evidence type="ECO:0000313" key="8">
    <source>
        <dbReference type="Proteomes" id="UP000092093"/>
    </source>
</evidence>
<dbReference type="SUPFAM" id="SSF53649">
    <property type="entry name" value="Alkaline phosphatase-like"/>
    <property type="match status" value="1"/>
</dbReference>
<proteinExistence type="inferred from homology"/>
<name>A0A1B7X1F3_APHFL</name>
<dbReference type="InterPro" id="IPR050738">
    <property type="entry name" value="Sulfatase"/>
</dbReference>
<keyword evidence="3" id="KW-0378">Hydrolase</keyword>
<feature type="domain" description="Sulfatase N-terminal" evidence="6">
    <location>
        <begin position="50"/>
        <end position="486"/>
    </location>
</feature>
<dbReference type="Gene3D" id="3.40.720.10">
    <property type="entry name" value="Alkaline Phosphatase, subunit A"/>
    <property type="match status" value="1"/>
</dbReference>